<name>A0ABN3X6M3_9ACTN</name>
<reference evidence="2 3" key="1">
    <citation type="journal article" date="2019" name="Int. J. Syst. Evol. Microbiol.">
        <title>The Global Catalogue of Microorganisms (GCM) 10K type strain sequencing project: providing services to taxonomists for standard genome sequencing and annotation.</title>
        <authorList>
            <consortium name="The Broad Institute Genomics Platform"/>
            <consortium name="The Broad Institute Genome Sequencing Center for Infectious Disease"/>
            <person name="Wu L."/>
            <person name="Ma J."/>
        </authorList>
    </citation>
    <scope>NUCLEOTIDE SEQUENCE [LARGE SCALE GENOMIC DNA]</scope>
    <source>
        <strain evidence="2 3">JCM 9650</strain>
    </source>
</reference>
<organism evidence="2 3">
    <name type="scientific">Streptomyces erythrogriseus</name>
    <dbReference type="NCBI Taxonomy" id="284027"/>
    <lineage>
        <taxon>Bacteria</taxon>
        <taxon>Bacillati</taxon>
        <taxon>Actinomycetota</taxon>
        <taxon>Actinomycetes</taxon>
        <taxon>Kitasatosporales</taxon>
        <taxon>Streptomycetaceae</taxon>
        <taxon>Streptomyces</taxon>
        <taxon>Streptomyces griseoincarnatus group</taxon>
    </lineage>
</organism>
<evidence type="ECO:0000313" key="3">
    <source>
        <dbReference type="Proteomes" id="UP001501423"/>
    </source>
</evidence>
<keyword evidence="3" id="KW-1185">Reference proteome</keyword>
<dbReference type="Proteomes" id="UP001501423">
    <property type="component" value="Unassembled WGS sequence"/>
</dbReference>
<feature type="compositionally biased region" description="Pro residues" evidence="1">
    <location>
        <begin position="152"/>
        <end position="164"/>
    </location>
</feature>
<feature type="region of interest" description="Disordered" evidence="1">
    <location>
        <begin position="54"/>
        <end position="173"/>
    </location>
</feature>
<feature type="compositionally biased region" description="Pro residues" evidence="1">
    <location>
        <begin position="336"/>
        <end position="356"/>
    </location>
</feature>
<feature type="region of interest" description="Disordered" evidence="1">
    <location>
        <begin position="334"/>
        <end position="356"/>
    </location>
</feature>
<protein>
    <submittedName>
        <fullName evidence="2">Uncharacterized protein</fullName>
    </submittedName>
</protein>
<sequence>MLTRLPHRAVVGRNKTERVVRLVDRLKGDQLRGPRPAHAAAWRPVGIRRVTLATVPPGRCPDGHRSSPPTPPAGGRWSRGACGRPLACRPGAPPPRSASRDRKELRDCAPLGSGRQERGIPACAGARPPVSRLPTPFAVRPTRVRRSQGGRTPPPSRSAPPPVPHGASPCGHNPRPKAILESVPALVGLLFFTRLAPAGEPAAGWAASMPSMGIRMLHRRAAPPQADADGPTTQAFPPVPVFAAAASTARIPGGLTAAFRDTAVRLGRRVTDGRWRTGRTPAAQGTGTDQPPWRLWAELARAYLTLVLTLLPRPRPVRTVTVFVAASETLSVRPYGPAPAYPRPQGPPWPGPDAAP</sequence>
<feature type="compositionally biased region" description="Basic and acidic residues" evidence="1">
    <location>
        <begin position="98"/>
        <end position="107"/>
    </location>
</feature>
<evidence type="ECO:0000256" key="1">
    <source>
        <dbReference type="SAM" id="MobiDB-lite"/>
    </source>
</evidence>
<dbReference type="EMBL" id="BAAAVA010000063">
    <property type="protein sequence ID" value="GAA2938973.1"/>
    <property type="molecule type" value="Genomic_DNA"/>
</dbReference>
<gene>
    <name evidence="2" type="ORF">GCM10010478_45810</name>
</gene>
<evidence type="ECO:0000313" key="2">
    <source>
        <dbReference type="EMBL" id="GAA2938973.1"/>
    </source>
</evidence>
<comment type="caution">
    <text evidence="2">The sequence shown here is derived from an EMBL/GenBank/DDBJ whole genome shotgun (WGS) entry which is preliminary data.</text>
</comment>
<proteinExistence type="predicted"/>
<accession>A0ABN3X6M3</accession>